<organism evidence="1 2">
    <name type="scientific">Sphingomonas canadensis</name>
    <dbReference type="NCBI Taxonomy" id="1219257"/>
    <lineage>
        <taxon>Bacteria</taxon>
        <taxon>Pseudomonadati</taxon>
        <taxon>Pseudomonadota</taxon>
        <taxon>Alphaproteobacteria</taxon>
        <taxon>Sphingomonadales</taxon>
        <taxon>Sphingomonadaceae</taxon>
        <taxon>Sphingomonas</taxon>
    </lineage>
</organism>
<protein>
    <submittedName>
        <fullName evidence="1">Uncharacterized protein</fullName>
    </submittedName>
</protein>
<evidence type="ECO:0000313" key="1">
    <source>
        <dbReference type="EMBL" id="MFD0948647.1"/>
    </source>
</evidence>
<evidence type="ECO:0000313" key="2">
    <source>
        <dbReference type="Proteomes" id="UP001596977"/>
    </source>
</evidence>
<dbReference type="Proteomes" id="UP001596977">
    <property type="component" value="Unassembled WGS sequence"/>
</dbReference>
<dbReference type="EMBL" id="JBHTJG010000016">
    <property type="protein sequence ID" value="MFD0948647.1"/>
    <property type="molecule type" value="Genomic_DNA"/>
</dbReference>
<name>A0ABW3HCU1_9SPHN</name>
<comment type="caution">
    <text evidence="1">The sequence shown here is derived from an EMBL/GenBank/DDBJ whole genome shotgun (WGS) entry which is preliminary data.</text>
</comment>
<keyword evidence="2" id="KW-1185">Reference proteome</keyword>
<sequence length="198" mass="21334">MPVFINETAKGADGKSVTTRRSYNIAPDGTEFSTAREAAIDAIAFAFALRSVLGDNWERGGYIYMTPTGRFVRSKIMLGTLATTGYAPAGVEAGRPWVPMTRASSSQTPGRVVAGFHIHPTGVKEDANFSMKTARSSGGDVESFVRYNKGRVNPVIFFLGGNDGSFDTLQPIANSPYYIKDDGYRNPVYPLDAGTPTC</sequence>
<proteinExistence type="predicted"/>
<accession>A0ABW3HCU1</accession>
<dbReference type="RefSeq" id="WP_264946668.1">
    <property type="nucleotide sequence ID" value="NZ_JAPDRA010000019.1"/>
</dbReference>
<gene>
    <name evidence="1" type="ORF">ACFQ1E_20070</name>
</gene>
<reference evidence="2" key="1">
    <citation type="journal article" date="2019" name="Int. J. Syst. Evol. Microbiol.">
        <title>The Global Catalogue of Microorganisms (GCM) 10K type strain sequencing project: providing services to taxonomists for standard genome sequencing and annotation.</title>
        <authorList>
            <consortium name="The Broad Institute Genomics Platform"/>
            <consortium name="The Broad Institute Genome Sequencing Center for Infectious Disease"/>
            <person name="Wu L."/>
            <person name="Ma J."/>
        </authorList>
    </citation>
    <scope>NUCLEOTIDE SEQUENCE [LARGE SCALE GENOMIC DNA]</scope>
    <source>
        <strain evidence="2">CCUG 62982</strain>
    </source>
</reference>